<dbReference type="Gene3D" id="3.30.750.44">
    <property type="match status" value="1"/>
</dbReference>
<evidence type="ECO:0000313" key="8">
    <source>
        <dbReference type="Proteomes" id="UP000186817"/>
    </source>
</evidence>
<dbReference type="SUPFAM" id="SSF50156">
    <property type="entry name" value="PDZ domain-like"/>
    <property type="match status" value="1"/>
</dbReference>
<dbReference type="GO" id="GO:0004175">
    <property type="term" value="F:endopeptidase activity"/>
    <property type="evidence" value="ECO:0007669"/>
    <property type="project" value="TreeGrafter"/>
</dbReference>
<dbReference type="InterPro" id="IPR005151">
    <property type="entry name" value="Tail-specific_protease"/>
</dbReference>
<dbReference type="Gene3D" id="2.30.42.10">
    <property type="match status" value="1"/>
</dbReference>
<dbReference type="PANTHER" id="PTHR32060:SF22">
    <property type="entry name" value="CARBOXYL-TERMINAL-PROCESSING PEPTIDASE 3, CHLOROPLASTIC"/>
    <property type="match status" value="1"/>
</dbReference>
<keyword evidence="4" id="KW-0720">Serine protease</keyword>
<dbReference type="SUPFAM" id="SSF52096">
    <property type="entry name" value="ClpP/crotonase"/>
    <property type="match status" value="1"/>
</dbReference>
<evidence type="ECO:0000313" key="7">
    <source>
        <dbReference type="EMBL" id="OLP86183.1"/>
    </source>
</evidence>
<dbReference type="OrthoDB" id="43580at2759"/>
<name>A0A1Q9CTF1_SYMMI</name>
<evidence type="ECO:0000256" key="1">
    <source>
        <dbReference type="ARBA" id="ARBA00009179"/>
    </source>
</evidence>
<gene>
    <name evidence="7" type="primary">CTPA2</name>
    <name evidence="7" type="ORF">AK812_SmicGene32738</name>
</gene>
<evidence type="ECO:0000256" key="6">
    <source>
        <dbReference type="SAM" id="Phobius"/>
    </source>
</evidence>
<organism evidence="7 8">
    <name type="scientific">Symbiodinium microadriaticum</name>
    <name type="common">Dinoflagellate</name>
    <name type="synonym">Zooxanthella microadriatica</name>
    <dbReference type="NCBI Taxonomy" id="2951"/>
    <lineage>
        <taxon>Eukaryota</taxon>
        <taxon>Sar</taxon>
        <taxon>Alveolata</taxon>
        <taxon>Dinophyceae</taxon>
        <taxon>Suessiales</taxon>
        <taxon>Symbiodiniaceae</taxon>
        <taxon>Symbiodinium</taxon>
    </lineage>
</organism>
<evidence type="ECO:0000256" key="5">
    <source>
        <dbReference type="SAM" id="MobiDB-lite"/>
    </source>
</evidence>
<keyword evidence="6" id="KW-0812">Transmembrane</keyword>
<comment type="caution">
    <text evidence="7">The sequence shown here is derived from an EMBL/GenBank/DDBJ whole genome shotgun (WGS) entry which is preliminary data.</text>
</comment>
<keyword evidence="6" id="KW-0472">Membrane</keyword>
<dbReference type="InterPro" id="IPR036034">
    <property type="entry name" value="PDZ_sf"/>
</dbReference>
<dbReference type="Pfam" id="PF03572">
    <property type="entry name" value="Peptidase_S41"/>
    <property type="match status" value="1"/>
</dbReference>
<dbReference type="PANTHER" id="PTHR32060">
    <property type="entry name" value="TAIL-SPECIFIC PROTEASE"/>
    <property type="match status" value="1"/>
</dbReference>
<protein>
    <submittedName>
        <fullName evidence="7">Carboxyl-terminal-processing peptidase 2, chloroplastic</fullName>
    </submittedName>
</protein>
<evidence type="ECO:0000256" key="4">
    <source>
        <dbReference type="ARBA" id="ARBA00022825"/>
    </source>
</evidence>
<accession>A0A1Q9CTF1</accession>
<dbReference type="InterPro" id="IPR029045">
    <property type="entry name" value="ClpP/crotonase-like_dom_sf"/>
</dbReference>
<keyword evidence="8" id="KW-1185">Reference proteome</keyword>
<reference evidence="7 8" key="1">
    <citation type="submission" date="2016-02" db="EMBL/GenBank/DDBJ databases">
        <title>Genome analysis of coral dinoflagellate symbionts highlights evolutionary adaptations to a symbiotic lifestyle.</title>
        <authorList>
            <person name="Aranda M."/>
            <person name="Li Y."/>
            <person name="Liew Y.J."/>
            <person name="Baumgarten S."/>
            <person name="Simakov O."/>
            <person name="Wilson M."/>
            <person name="Piel J."/>
            <person name="Ashoor H."/>
            <person name="Bougouffa S."/>
            <person name="Bajic V.B."/>
            <person name="Ryu T."/>
            <person name="Ravasi T."/>
            <person name="Bayer T."/>
            <person name="Micklem G."/>
            <person name="Kim H."/>
            <person name="Bhak J."/>
            <person name="Lajeunesse T.C."/>
            <person name="Voolstra C.R."/>
        </authorList>
    </citation>
    <scope>NUCLEOTIDE SEQUENCE [LARGE SCALE GENOMIC DNA]</scope>
    <source>
        <strain evidence="7 8">CCMP2467</strain>
    </source>
</reference>
<sequence length="638" mass="67514">MWPEQPKEPALMQMTADRRTRQPGTPVGELLARPSPQRASLSNKSSPSPSPGMPLAIFYSDSDSDLAYVASSSSPEQGEKPKPSAAPHLQWTTAAIKPSDLAGLSLPKAEFGEQTSLSLPNEDFGGQINFDFCKQQPQLAAHSESLVRVVIIQRVSVQSMNRAERWQSLLVLGLFVSLTCVVALPFVPGGGAPPSRTRLLHVEVVQPAADEGHPRITVSLLAAVVGLVVSAAPFVPVYAREASDVESVEAAWGFVKRNYFDQSFNNQDWEAAHQQYLDRAKKGQRAETIVREMIASLGDRYSRVIDAATFEQLMAFDPLGVGLVLARNDTKQVFVSSPPFGGSSASKAGIKQGDIVDSVNGMSFKEMSLLAVCDRVAQEDAAEVKLQLHAPDSPEVREVSLQRPRQAKPLNQVESGVLTARNDHKIGYFRLRNVGARSAVDLRAALAKVRSEGAQELVIDLRGNPGGSFPAALEIAEIFLKPGAIAAEVKLPTSDSKPLRVGEEAGATQTSTEPLAVLVDGGSASASEVLAVALRGNCRAPLLGSKTFGKAAVQGVFGLPNKEAVALTVARYSGPDGTRIEGGLDPDLPLPGPSLPMGLSVSGVAAELGLPLLQSNDYAALDVASSAKAALRSCGSEG</sequence>
<dbReference type="InterPro" id="IPR001478">
    <property type="entry name" value="PDZ"/>
</dbReference>
<dbReference type="InterPro" id="IPR004447">
    <property type="entry name" value="Peptidase_S41A"/>
</dbReference>
<dbReference type="SMART" id="SM00245">
    <property type="entry name" value="TSPc"/>
    <property type="match status" value="1"/>
</dbReference>
<feature type="region of interest" description="Disordered" evidence="5">
    <location>
        <begin position="1"/>
        <end position="56"/>
    </location>
</feature>
<dbReference type="CDD" id="cd07560">
    <property type="entry name" value="Peptidase_S41_CPP"/>
    <property type="match status" value="1"/>
</dbReference>
<dbReference type="SMART" id="SM00228">
    <property type="entry name" value="PDZ"/>
    <property type="match status" value="1"/>
</dbReference>
<dbReference type="AlphaFoldDB" id="A0A1Q9CTF1"/>
<dbReference type="GO" id="GO:0006508">
    <property type="term" value="P:proteolysis"/>
    <property type="evidence" value="ECO:0007669"/>
    <property type="project" value="UniProtKB-KW"/>
</dbReference>
<dbReference type="GO" id="GO:0008236">
    <property type="term" value="F:serine-type peptidase activity"/>
    <property type="evidence" value="ECO:0007669"/>
    <property type="project" value="UniProtKB-KW"/>
</dbReference>
<dbReference type="Proteomes" id="UP000186817">
    <property type="component" value="Unassembled WGS sequence"/>
</dbReference>
<keyword evidence="3" id="KW-0378">Hydrolase</keyword>
<dbReference type="Pfam" id="PF00595">
    <property type="entry name" value="PDZ"/>
    <property type="match status" value="1"/>
</dbReference>
<keyword evidence="2" id="KW-0645">Protease</keyword>
<dbReference type="EMBL" id="LSRX01000930">
    <property type="protein sequence ID" value="OLP86183.1"/>
    <property type="molecule type" value="Genomic_DNA"/>
</dbReference>
<comment type="similarity">
    <text evidence="1">Belongs to the peptidase S41A family.</text>
</comment>
<dbReference type="Gene3D" id="3.90.226.10">
    <property type="entry name" value="2-enoyl-CoA Hydratase, Chain A, domain 1"/>
    <property type="match status" value="1"/>
</dbReference>
<feature type="transmembrane region" description="Helical" evidence="6">
    <location>
        <begin position="169"/>
        <end position="187"/>
    </location>
</feature>
<proteinExistence type="inferred from homology"/>
<dbReference type="PROSITE" id="PS50106">
    <property type="entry name" value="PDZ"/>
    <property type="match status" value="1"/>
</dbReference>
<keyword evidence="6" id="KW-1133">Transmembrane helix</keyword>
<evidence type="ECO:0000256" key="2">
    <source>
        <dbReference type="ARBA" id="ARBA00022670"/>
    </source>
</evidence>
<evidence type="ECO:0000256" key="3">
    <source>
        <dbReference type="ARBA" id="ARBA00022801"/>
    </source>
</evidence>